<evidence type="ECO:0000313" key="3">
    <source>
        <dbReference type="Proteomes" id="UP000019364"/>
    </source>
</evidence>
<dbReference type="SUPFAM" id="SSF54637">
    <property type="entry name" value="Thioesterase/thiol ester dehydrase-isomerase"/>
    <property type="match status" value="1"/>
</dbReference>
<dbReference type="Pfam" id="PF13452">
    <property type="entry name" value="FAS1_DH_region"/>
    <property type="match status" value="1"/>
</dbReference>
<accession>W7YXC7</accession>
<evidence type="ECO:0000313" key="2">
    <source>
        <dbReference type="EMBL" id="GAF09356.1"/>
    </source>
</evidence>
<reference evidence="2 3" key="1">
    <citation type="journal article" date="2014" name="Genome Announc.">
        <title>Draft Genome Sequence of Paenibacillus pini JCM 16418T, Isolated from the Rhizosphere of Pine Tree.</title>
        <authorList>
            <person name="Yuki M."/>
            <person name="Oshima K."/>
            <person name="Suda W."/>
            <person name="Oshida Y."/>
            <person name="Kitamura K."/>
            <person name="Iida Y."/>
            <person name="Hattori M."/>
            <person name="Ohkuma M."/>
        </authorList>
    </citation>
    <scope>NUCLEOTIDE SEQUENCE [LARGE SCALE GENOMIC DNA]</scope>
    <source>
        <strain evidence="2 3">JCM 16418</strain>
    </source>
</reference>
<name>W7YXC7_9BACL</name>
<dbReference type="eggNOG" id="COG2030">
    <property type="taxonomic scope" value="Bacteria"/>
</dbReference>
<dbReference type="Proteomes" id="UP000019364">
    <property type="component" value="Unassembled WGS sequence"/>
</dbReference>
<dbReference type="STRING" id="1236976.JCM16418_3495"/>
<feature type="domain" description="FAS1-like dehydratase" evidence="1">
    <location>
        <begin position="11"/>
        <end position="114"/>
    </location>
</feature>
<dbReference type="EMBL" id="BAVZ01000011">
    <property type="protein sequence ID" value="GAF09356.1"/>
    <property type="molecule type" value="Genomic_DNA"/>
</dbReference>
<dbReference type="Gene3D" id="3.10.129.10">
    <property type="entry name" value="Hotdog Thioesterase"/>
    <property type="match status" value="1"/>
</dbReference>
<protein>
    <recommendedName>
        <fullName evidence="1">FAS1-like dehydratase domain-containing protein</fullName>
    </recommendedName>
</protein>
<keyword evidence="3" id="KW-1185">Reference proteome</keyword>
<dbReference type="AlphaFoldDB" id="W7YXC7"/>
<gene>
    <name evidence="2" type="ORF">JCM16418_3495</name>
</gene>
<dbReference type="OrthoDB" id="160199at2"/>
<comment type="caution">
    <text evidence="2">The sequence shown here is derived from an EMBL/GenBank/DDBJ whole genome shotgun (WGS) entry which is preliminary data.</text>
</comment>
<sequence length="126" mass="14009">MNRLEHRFHITSEWISEYAQSIQAPLQMIHGNLIAPATMPIIFWQAFNIPWLSVDTPLIHGKQSFSYKAPITAGMIIDCELSLTKIEKKAGREGDLTLFKHSLICTSEGRIICTAETVLISIGGGV</sequence>
<evidence type="ECO:0000259" key="1">
    <source>
        <dbReference type="Pfam" id="PF13452"/>
    </source>
</evidence>
<proteinExistence type="predicted"/>
<dbReference type="InterPro" id="IPR039569">
    <property type="entry name" value="FAS1-like_DH_region"/>
</dbReference>
<organism evidence="2 3">
    <name type="scientific">Paenibacillus pini JCM 16418</name>
    <dbReference type="NCBI Taxonomy" id="1236976"/>
    <lineage>
        <taxon>Bacteria</taxon>
        <taxon>Bacillati</taxon>
        <taxon>Bacillota</taxon>
        <taxon>Bacilli</taxon>
        <taxon>Bacillales</taxon>
        <taxon>Paenibacillaceae</taxon>
        <taxon>Paenibacillus</taxon>
    </lineage>
</organism>
<dbReference type="RefSeq" id="WP_036650755.1">
    <property type="nucleotide sequence ID" value="NZ_BAVZ01000011.1"/>
</dbReference>
<dbReference type="InterPro" id="IPR029069">
    <property type="entry name" value="HotDog_dom_sf"/>
</dbReference>